<organism evidence="2 3">
    <name type="scientific">Desulfoluna limicola</name>
    <dbReference type="NCBI Taxonomy" id="2810562"/>
    <lineage>
        <taxon>Bacteria</taxon>
        <taxon>Pseudomonadati</taxon>
        <taxon>Thermodesulfobacteriota</taxon>
        <taxon>Desulfobacteria</taxon>
        <taxon>Desulfobacterales</taxon>
        <taxon>Desulfolunaceae</taxon>
        <taxon>Desulfoluna</taxon>
    </lineage>
</organism>
<sequence>MYGLPHVLKTRADFENMHALAIAGGIPAAEAIRRWQALINGQTTYEFDRVLGSSEEPDGPEPGYRVMMSEQDGQQPERHQFRMVSNSGQLEILGYQEADVFTKIEELEAL</sequence>
<keyword evidence="3" id="KW-1185">Reference proteome</keyword>
<accession>A0ABN6F092</accession>
<feature type="region of interest" description="Disordered" evidence="1">
    <location>
        <begin position="51"/>
        <end position="75"/>
    </location>
</feature>
<reference evidence="2 3" key="1">
    <citation type="submission" date="2021-02" db="EMBL/GenBank/DDBJ databases">
        <title>Complete genome of Desulfoluna sp. strain ASN36.</title>
        <authorList>
            <person name="Takahashi A."/>
            <person name="Kojima H."/>
            <person name="Fukui M."/>
        </authorList>
    </citation>
    <scope>NUCLEOTIDE SEQUENCE [LARGE SCALE GENOMIC DNA]</scope>
    <source>
        <strain evidence="2 3">ASN36</strain>
    </source>
</reference>
<protein>
    <submittedName>
        <fullName evidence="2">Uncharacterized protein</fullName>
    </submittedName>
</protein>
<proteinExistence type="predicted"/>
<name>A0ABN6F092_9BACT</name>
<dbReference type="Proteomes" id="UP001320148">
    <property type="component" value="Chromosome"/>
</dbReference>
<dbReference type="RefSeq" id="WP_236890810.1">
    <property type="nucleotide sequence ID" value="NZ_AP024488.1"/>
</dbReference>
<dbReference type="EMBL" id="AP024488">
    <property type="protein sequence ID" value="BCS94494.1"/>
    <property type="molecule type" value="Genomic_DNA"/>
</dbReference>
<gene>
    <name evidence="2" type="ORF">DSLASN_01260</name>
</gene>
<evidence type="ECO:0000313" key="3">
    <source>
        <dbReference type="Proteomes" id="UP001320148"/>
    </source>
</evidence>
<evidence type="ECO:0000313" key="2">
    <source>
        <dbReference type="EMBL" id="BCS94494.1"/>
    </source>
</evidence>
<evidence type="ECO:0000256" key="1">
    <source>
        <dbReference type="SAM" id="MobiDB-lite"/>
    </source>
</evidence>